<organism evidence="3 4">
    <name type="scientific">Polarella glacialis</name>
    <name type="common">Dinoflagellate</name>
    <dbReference type="NCBI Taxonomy" id="89957"/>
    <lineage>
        <taxon>Eukaryota</taxon>
        <taxon>Sar</taxon>
        <taxon>Alveolata</taxon>
        <taxon>Dinophyceae</taxon>
        <taxon>Suessiales</taxon>
        <taxon>Suessiaceae</taxon>
        <taxon>Polarella</taxon>
    </lineage>
</organism>
<evidence type="ECO:0000256" key="2">
    <source>
        <dbReference type="SAM" id="SignalP"/>
    </source>
</evidence>
<feature type="compositionally biased region" description="Low complexity" evidence="1">
    <location>
        <begin position="126"/>
        <end position="150"/>
    </location>
</feature>
<proteinExistence type="predicted"/>
<accession>A0A813JUZ5</accession>
<dbReference type="EMBL" id="CAJNNW010026471">
    <property type="protein sequence ID" value="CAE8685663.1"/>
    <property type="molecule type" value="Genomic_DNA"/>
</dbReference>
<sequence length="186" mass="20479">MLLLLVLVVFLVAWSLRLRSQRSRQPQTSRSQVVENETKEVVAKSKGATVTDKKHEKKVAKVHADYSDADLLEDVAEDGENEKVDPELAENPKVPAQGYEGKKVRHVDGKTITQDWRKEYGPGMNPKPESTTTEVPTTTTNSTSTTTSTFITSTSTTRKVTTTPKKSSAFRGTVFAAVLTILAIMI</sequence>
<dbReference type="AlphaFoldDB" id="A0A813JUZ5"/>
<feature type="chain" id="PRO_5032894180" evidence="2">
    <location>
        <begin position="16"/>
        <end position="186"/>
    </location>
</feature>
<gene>
    <name evidence="3" type="ORF">PGLA2088_LOCUS24584</name>
</gene>
<feature type="compositionally biased region" description="Low complexity" evidence="1">
    <location>
        <begin position="22"/>
        <end position="32"/>
    </location>
</feature>
<protein>
    <submittedName>
        <fullName evidence="3">Uncharacterized protein</fullName>
    </submittedName>
</protein>
<feature type="region of interest" description="Disordered" evidence="1">
    <location>
        <begin position="116"/>
        <end position="150"/>
    </location>
</feature>
<evidence type="ECO:0000256" key="1">
    <source>
        <dbReference type="SAM" id="MobiDB-lite"/>
    </source>
</evidence>
<reference evidence="3" key="1">
    <citation type="submission" date="2021-02" db="EMBL/GenBank/DDBJ databases">
        <authorList>
            <person name="Dougan E. K."/>
            <person name="Rhodes N."/>
            <person name="Thang M."/>
            <person name="Chan C."/>
        </authorList>
    </citation>
    <scope>NUCLEOTIDE SEQUENCE</scope>
</reference>
<feature type="region of interest" description="Disordered" evidence="1">
    <location>
        <begin position="22"/>
        <end position="54"/>
    </location>
</feature>
<keyword evidence="2" id="KW-0732">Signal</keyword>
<dbReference type="Proteomes" id="UP000626109">
    <property type="component" value="Unassembled WGS sequence"/>
</dbReference>
<evidence type="ECO:0000313" key="3">
    <source>
        <dbReference type="EMBL" id="CAE8685663.1"/>
    </source>
</evidence>
<feature type="signal peptide" evidence="2">
    <location>
        <begin position="1"/>
        <end position="15"/>
    </location>
</feature>
<evidence type="ECO:0000313" key="4">
    <source>
        <dbReference type="Proteomes" id="UP000626109"/>
    </source>
</evidence>
<name>A0A813JUZ5_POLGL</name>
<comment type="caution">
    <text evidence="3">The sequence shown here is derived from an EMBL/GenBank/DDBJ whole genome shotgun (WGS) entry which is preliminary data.</text>
</comment>